<dbReference type="InterPro" id="IPR035543">
    <property type="entry name" value="eIF-2B_epsilon_N"/>
</dbReference>
<dbReference type="SMART" id="SM00515">
    <property type="entry name" value="eIF5C"/>
    <property type="match status" value="1"/>
</dbReference>
<dbReference type="InterPro" id="IPR005835">
    <property type="entry name" value="NTP_transferase_dom"/>
</dbReference>
<dbReference type="InterPro" id="IPR051956">
    <property type="entry name" value="eIF2B_epsilon"/>
</dbReference>
<evidence type="ECO:0000313" key="9">
    <source>
        <dbReference type="EMBL" id="CAD8234011.1"/>
    </source>
</evidence>
<dbReference type="Gene3D" id="3.90.550.10">
    <property type="entry name" value="Spore Coat Polysaccharide Biosynthesis Protein SpsA, Chain A"/>
    <property type="match status" value="1"/>
</dbReference>
<dbReference type="SUPFAM" id="SSF53448">
    <property type="entry name" value="Nucleotide-diphospho-sugar transferases"/>
    <property type="match status" value="1"/>
</dbReference>
<accession>A0A7R9TG53</accession>
<dbReference type="InterPro" id="IPR003307">
    <property type="entry name" value="W2_domain"/>
</dbReference>
<name>A0A7R9TG53_9VIRI</name>
<dbReference type="GO" id="GO:0005829">
    <property type="term" value="C:cytosol"/>
    <property type="evidence" value="ECO:0007669"/>
    <property type="project" value="UniProtKB-SubCell"/>
</dbReference>
<keyword evidence="3" id="KW-0963">Cytoplasm</keyword>
<dbReference type="Gene3D" id="2.160.10.10">
    <property type="entry name" value="Hexapeptide repeat proteins"/>
    <property type="match status" value="1"/>
</dbReference>
<sequence length="728" mass="79021">MPRARGKDADVEQRPTLQAVLLADSFAQRFRPITAERPKALLPLANVPMIEYTLEWLASGGVEEVFVFCCAHAKQIVSYIEGSQWANTPKFKVSTIVSYNCLSAGEALRLIEQKNVVRSDFVLVSADTVSTIDLAPIVAAHRERRVKDKLAVMTMCVKHASAATRERRLGEPPLMVATDPETQQVLMYDMETTGRGALALESELFGARDAVEVHADIVDCHIDICAPEVLMLFTDNFDFQQIRSDFVRGLLSDEVLGNKIFLADVGNQYSLRVSNLRAYAAASQDIMQRWSYPYVPDANLLHCEAGDAGATTYSYVRGNVYRESGVIVPRSARLGEDIVIGAGTSLGERCVVESSVIGRDCVIGEGAVLTNCYVHNGARVRAGARLSHCMVCEGATVGENVTVGEGSILSIGVVIADGFTLLPHSRVSCFRQPDDEDGTDDEMEDAVSREIRGGGGVDDGGMQGSAGTESASEVGAGGRGLLWKVDQEAAFASLAPPPQRSLVDVADEERCDTSDEEGGAGFGDDDEDESDVESDDEDALFLSEVKETFVRGVEQSLSDDNVVLEVGALRLAYNKTWADCAGGVLHAILDMACAQVPPGGANMDMLRALKLVFSKWGRQLKKFVMSEDDEVEMLLVVEEYCDAESERVAASSGPPGITVGGVFAQMLKLMYDDDLFPVSEEAILAWADEKAGADEEDKRYVNKAMPFIKWLQEAEEESSEEDSEEESD</sequence>
<dbReference type="Pfam" id="PF25084">
    <property type="entry name" value="LbH_EIF2B"/>
    <property type="match status" value="1"/>
</dbReference>
<dbReference type="CDD" id="cd04197">
    <property type="entry name" value="eIF-2B_epsilon_N"/>
    <property type="match status" value="1"/>
</dbReference>
<dbReference type="EMBL" id="HBDZ01004368">
    <property type="protein sequence ID" value="CAD8234011.1"/>
    <property type="molecule type" value="Transcribed_RNA"/>
</dbReference>
<dbReference type="GO" id="GO:0003743">
    <property type="term" value="F:translation initiation factor activity"/>
    <property type="evidence" value="ECO:0007669"/>
    <property type="project" value="TreeGrafter"/>
</dbReference>
<dbReference type="InterPro" id="IPR029044">
    <property type="entry name" value="Nucleotide-diphossugar_trans"/>
</dbReference>
<evidence type="ECO:0000256" key="1">
    <source>
        <dbReference type="ARBA" id="ARBA00004514"/>
    </source>
</evidence>
<dbReference type="FunFam" id="1.25.40.180:FF:000022">
    <property type="entry name" value="Translation initiation factor eIF-2B epsilon subunit"/>
    <property type="match status" value="1"/>
</dbReference>
<dbReference type="Pfam" id="PF00483">
    <property type="entry name" value="NTP_transferase"/>
    <property type="match status" value="1"/>
</dbReference>
<dbReference type="GO" id="GO:0005085">
    <property type="term" value="F:guanyl-nucleotide exchange factor activity"/>
    <property type="evidence" value="ECO:0007669"/>
    <property type="project" value="InterPro"/>
</dbReference>
<protein>
    <recommendedName>
        <fullName evidence="4">Translation initiation factor eIF2B subunit epsilon</fullName>
    </recommendedName>
    <alternativeName>
        <fullName evidence="5">eIF2B GDP-GTP exchange factor subunit epsilon</fullName>
    </alternativeName>
</protein>
<dbReference type="InterPro" id="IPR044123">
    <property type="entry name" value="W2_eIF2B_epsilon"/>
</dbReference>
<comment type="subcellular location">
    <subcellularLocation>
        <location evidence="1">Cytoplasm</location>
        <location evidence="1">Cytosol</location>
    </subcellularLocation>
</comment>
<comment type="subunit">
    <text evidence="6">Component of the translation initiation factor 2B (eIF2B) complex which is a heterodecamer of two sets of five different subunits: alpha, beta, gamma, delta and epsilon. Subunits alpha, beta and delta comprise a regulatory subcomplex and subunits epsilon and gamma comprise a catalytic subcomplex. Within the complex, the hexameric regulatory complex resides at the center, with the two heterodimeric catalytic subcomplexes bound on opposite sides.</text>
</comment>
<feature type="region of interest" description="Disordered" evidence="7">
    <location>
        <begin position="496"/>
        <end position="536"/>
    </location>
</feature>
<evidence type="ECO:0000256" key="3">
    <source>
        <dbReference type="ARBA" id="ARBA00022490"/>
    </source>
</evidence>
<dbReference type="GO" id="GO:0031369">
    <property type="term" value="F:translation initiation factor binding"/>
    <property type="evidence" value="ECO:0007669"/>
    <property type="project" value="InterPro"/>
</dbReference>
<evidence type="ECO:0000256" key="7">
    <source>
        <dbReference type="SAM" id="MobiDB-lite"/>
    </source>
</evidence>
<organism evidence="9">
    <name type="scientific">Prasinoderma coloniale</name>
    <dbReference type="NCBI Taxonomy" id="156133"/>
    <lineage>
        <taxon>Eukaryota</taxon>
        <taxon>Viridiplantae</taxon>
        <taxon>Prasinodermophyta</taxon>
        <taxon>Prasinodermophyceae</taxon>
        <taxon>Prasinodermales</taxon>
        <taxon>Prasinodermaceae</taxon>
        <taxon>Prasinoderma</taxon>
    </lineage>
</organism>
<dbReference type="AlphaFoldDB" id="A0A7R9TG53"/>
<feature type="domain" description="W2" evidence="8">
    <location>
        <begin position="535"/>
        <end position="721"/>
    </location>
</feature>
<evidence type="ECO:0000256" key="4">
    <source>
        <dbReference type="ARBA" id="ARBA00044144"/>
    </source>
</evidence>
<dbReference type="InterPro" id="IPR056764">
    <property type="entry name" value="LbH_EIF2B3/5"/>
</dbReference>
<dbReference type="InterPro" id="IPR016024">
    <property type="entry name" value="ARM-type_fold"/>
</dbReference>
<evidence type="ECO:0000256" key="6">
    <source>
        <dbReference type="ARBA" id="ARBA00046432"/>
    </source>
</evidence>
<dbReference type="PANTHER" id="PTHR45887:SF1">
    <property type="entry name" value="TRANSLATION INITIATION FACTOR EIF-2B SUBUNIT EPSILON"/>
    <property type="match status" value="1"/>
</dbReference>
<evidence type="ECO:0000256" key="5">
    <source>
        <dbReference type="ARBA" id="ARBA00044345"/>
    </source>
</evidence>
<evidence type="ECO:0000256" key="2">
    <source>
        <dbReference type="ARBA" id="ARBA00007878"/>
    </source>
</evidence>
<dbReference type="CDD" id="cd11558">
    <property type="entry name" value="W2_eIF2B_epsilon"/>
    <property type="match status" value="1"/>
</dbReference>
<proteinExistence type="inferred from homology"/>
<dbReference type="Gene3D" id="1.25.40.180">
    <property type="match status" value="1"/>
</dbReference>
<comment type="similarity">
    <text evidence="2">Belongs to the eIF-2B gamma/epsilon subunits family.</text>
</comment>
<reference evidence="9" key="1">
    <citation type="submission" date="2021-01" db="EMBL/GenBank/DDBJ databases">
        <authorList>
            <person name="Corre E."/>
            <person name="Pelletier E."/>
            <person name="Niang G."/>
            <person name="Scheremetjew M."/>
            <person name="Finn R."/>
            <person name="Kale V."/>
            <person name="Holt S."/>
            <person name="Cochrane G."/>
            <person name="Meng A."/>
            <person name="Brown T."/>
            <person name="Cohen L."/>
        </authorList>
    </citation>
    <scope>NUCLEOTIDE SEQUENCE</scope>
    <source>
        <strain evidence="9">CCMP1413</strain>
    </source>
</reference>
<evidence type="ECO:0000259" key="8">
    <source>
        <dbReference type="PROSITE" id="PS51363"/>
    </source>
</evidence>
<dbReference type="SUPFAM" id="SSF48371">
    <property type="entry name" value="ARM repeat"/>
    <property type="match status" value="1"/>
</dbReference>
<dbReference type="PROSITE" id="PS51363">
    <property type="entry name" value="W2"/>
    <property type="match status" value="1"/>
</dbReference>
<dbReference type="PANTHER" id="PTHR45887">
    <property type="entry name" value="TRANSLATION INITIATION FACTOR EIF-2B SUBUNIT EPSILON"/>
    <property type="match status" value="1"/>
</dbReference>
<dbReference type="GO" id="GO:0005851">
    <property type="term" value="C:eukaryotic translation initiation factor 2B complex"/>
    <property type="evidence" value="ECO:0007669"/>
    <property type="project" value="TreeGrafter"/>
</dbReference>
<gene>
    <name evidence="9" type="ORF">PCOL08062_LOCUS3337</name>
</gene>
<feature type="region of interest" description="Disordered" evidence="7">
    <location>
        <begin position="451"/>
        <end position="474"/>
    </location>
</feature>
<feature type="compositionally biased region" description="Gly residues" evidence="7">
    <location>
        <begin position="453"/>
        <end position="464"/>
    </location>
</feature>
<dbReference type="FunFam" id="3.90.550.10:FF:000106">
    <property type="entry name" value="Translation initiation factor eIF-2B subunit epsilon"/>
    <property type="match status" value="1"/>
</dbReference>
<dbReference type="Pfam" id="PF02020">
    <property type="entry name" value="W2"/>
    <property type="match status" value="1"/>
</dbReference>
<feature type="compositionally biased region" description="Acidic residues" evidence="7">
    <location>
        <begin position="505"/>
        <end position="536"/>
    </location>
</feature>